<dbReference type="GeneID" id="25315799"/>
<comment type="caution">
    <text evidence="3">The sequence shown here is derived from an EMBL/GenBank/DDBJ whole genome shotgun (WGS) entry which is preliminary data.</text>
</comment>
<keyword evidence="2" id="KW-0812">Transmembrane</keyword>
<dbReference type="STRING" id="1408163.A0A0F4YW59"/>
<dbReference type="RefSeq" id="XP_013329149.1">
    <property type="nucleotide sequence ID" value="XM_013473695.1"/>
</dbReference>
<keyword evidence="4" id="KW-1185">Reference proteome</keyword>
<keyword evidence="2" id="KW-0472">Membrane</keyword>
<dbReference type="Proteomes" id="UP000053958">
    <property type="component" value="Unassembled WGS sequence"/>
</dbReference>
<evidence type="ECO:0000313" key="4">
    <source>
        <dbReference type="Proteomes" id="UP000053958"/>
    </source>
</evidence>
<proteinExistence type="predicted"/>
<feature type="transmembrane region" description="Helical" evidence="2">
    <location>
        <begin position="34"/>
        <end position="54"/>
    </location>
</feature>
<protein>
    <submittedName>
        <fullName evidence="3">Uncharacterized protein</fullName>
    </submittedName>
</protein>
<keyword evidence="2" id="KW-1133">Transmembrane helix</keyword>
<evidence type="ECO:0000256" key="2">
    <source>
        <dbReference type="SAM" id="Phobius"/>
    </source>
</evidence>
<dbReference type="AlphaFoldDB" id="A0A0F4YW59"/>
<evidence type="ECO:0000313" key="3">
    <source>
        <dbReference type="EMBL" id="KKA22537.1"/>
    </source>
</evidence>
<reference evidence="3 4" key="1">
    <citation type="submission" date="2015-04" db="EMBL/GenBank/DDBJ databases">
        <authorList>
            <person name="Heijne W.H."/>
            <person name="Fedorova N.D."/>
            <person name="Nierman W.C."/>
            <person name="Vollebregt A.W."/>
            <person name="Zhao Z."/>
            <person name="Wu L."/>
            <person name="Kumar M."/>
            <person name="Stam H."/>
            <person name="van den Berg M.A."/>
            <person name="Pel H.J."/>
        </authorList>
    </citation>
    <scope>NUCLEOTIDE SEQUENCE [LARGE SCALE GENOMIC DNA]</scope>
    <source>
        <strain evidence="3 4">CBS 393.64</strain>
    </source>
</reference>
<feature type="non-terminal residue" evidence="3">
    <location>
        <position position="251"/>
    </location>
</feature>
<accession>A0A0F4YW59</accession>
<gene>
    <name evidence="3" type="ORF">T310_3450</name>
</gene>
<feature type="region of interest" description="Disordered" evidence="1">
    <location>
        <begin position="131"/>
        <end position="184"/>
    </location>
</feature>
<organism evidence="3 4">
    <name type="scientific">Rasamsonia emersonii (strain ATCC 16479 / CBS 393.64 / IMI 116815)</name>
    <dbReference type="NCBI Taxonomy" id="1408163"/>
    <lineage>
        <taxon>Eukaryota</taxon>
        <taxon>Fungi</taxon>
        <taxon>Dikarya</taxon>
        <taxon>Ascomycota</taxon>
        <taxon>Pezizomycotina</taxon>
        <taxon>Eurotiomycetes</taxon>
        <taxon>Eurotiomycetidae</taxon>
        <taxon>Eurotiales</taxon>
        <taxon>Trichocomaceae</taxon>
        <taxon>Rasamsonia</taxon>
    </lineage>
</organism>
<name>A0A0F4YW59_RASE3</name>
<dbReference type="EMBL" id="LASV01000138">
    <property type="protein sequence ID" value="KKA22537.1"/>
    <property type="molecule type" value="Genomic_DNA"/>
</dbReference>
<sequence>MTCDMLILVLTVLTMELSIWLNGIRDVNSLGSSGQLILFIVGLGSCVSALTQFYRGRRAKKQSRTPVEERRPAQAELLDREATKQELLARALLVCECQICSIVAKSNDMPVSWKPNGMVVDTLPIEWQAGYRTGGGKPAARKAGPNSSRKKKASLLPDKTRQQKKKHDGNDNEGGGGGGKDEIDLSTSSTAIPLTLQQLLLNVFKYGLLGNEQQGQQEDDGEEEGKERDIKSLIQTIKSHLYNRDFDSAFT</sequence>
<evidence type="ECO:0000256" key="1">
    <source>
        <dbReference type="SAM" id="MobiDB-lite"/>
    </source>
</evidence>